<keyword evidence="8" id="KW-1185">Reference proteome</keyword>
<dbReference type="Pfam" id="PF01106">
    <property type="entry name" value="NifU"/>
    <property type="match status" value="1"/>
</dbReference>
<comment type="subunit">
    <text evidence="3">Homodimer; disulfide-linked.</text>
</comment>
<reference evidence="7" key="1">
    <citation type="journal article" date="2017" name="Gigascience">
        <title>The genome draft of coconut (Cocos nucifera).</title>
        <authorList>
            <person name="Xiao Y."/>
            <person name="Xu P."/>
            <person name="Fan H."/>
            <person name="Baudouin L."/>
            <person name="Xia W."/>
            <person name="Bocs S."/>
            <person name="Xu J."/>
            <person name="Li Q."/>
            <person name="Guo A."/>
            <person name="Zhou L."/>
            <person name="Li J."/>
            <person name="Wu Y."/>
            <person name="Ma Z."/>
            <person name="Armero A."/>
            <person name="Issali A.E."/>
            <person name="Liu N."/>
            <person name="Peng M."/>
            <person name="Yang Y."/>
        </authorList>
    </citation>
    <scope>NUCLEOTIDE SEQUENCE</scope>
    <source>
        <tissue evidence="7">Spear leaf of Hainan Tall coconut</tissue>
    </source>
</reference>
<evidence type="ECO:0000313" key="6">
    <source>
        <dbReference type="EMBL" id="KAG1371389.1"/>
    </source>
</evidence>
<evidence type="ECO:0000256" key="3">
    <source>
        <dbReference type="ARBA" id="ARBA00011748"/>
    </source>
</evidence>
<evidence type="ECO:0000256" key="2">
    <source>
        <dbReference type="ARBA" id="ARBA00006420"/>
    </source>
</evidence>
<feature type="domain" description="NIF system FeS cluster assembly NifU C-terminal" evidence="5">
    <location>
        <begin position="100"/>
        <end position="161"/>
    </location>
</feature>
<dbReference type="InterPro" id="IPR001075">
    <property type="entry name" value="NIF_FeS_clus_asmbl_NifU_C"/>
</dbReference>
<feature type="region of interest" description="Disordered" evidence="4">
    <location>
        <begin position="29"/>
        <end position="50"/>
    </location>
</feature>
<dbReference type="Gene3D" id="3.30.300.130">
    <property type="entry name" value="Fe-S cluster assembly (FSCA)"/>
    <property type="match status" value="2"/>
</dbReference>
<evidence type="ECO:0000259" key="5">
    <source>
        <dbReference type="Pfam" id="PF01106"/>
    </source>
</evidence>
<dbReference type="InterPro" id="IPR034904">
    <property type="entry name" value="FSCA_dom_sf"/>
</dbReference>
<dbReference type="GO" id="GO:0016226">
    <property type="term" value="P:iron-sulfur cluster assembly"/>
    <property type="evidence" value="ECO:0007669"/>
    <property type="project" value="InterPro"/>
</dbReference>
<dbReference type="GO" id="GO:0005739">
    <property type="term" value="C:mitochondrion"/>
    <property type="evidence" value="ECO:0007669"/>
    <property type="project" value="TreeGrafter"/>
</dbReference>
<name>A0A8K0NDL1_COCNU</name>
<comment type="caution">
    <text evidence="7">The sequence shown here is derived from an EMBL/GenBank/DDBJ whole genome shotgun (WGS) entry which is preliminary data.</text>
</comment>
<accession>A0A8K0NDL1</accession>
<comment type="similarity">
    <text evidence="2">Belongs to the NifU family.</text>
</comment>
<dbReference type="GO" id="GO:0005506">
    <property type="term" value="F:iron ion binding"/>
    <property type="evidence" value="ECO:0007669"/>
    <property type="project" value="InterPro"/>
</dbReference>
<gene>
    <name evidence="6" type="ORF">COCNU_16G004830</name>
    <name evidence="7" type="ORF">COCNU_16G004840</name>
</gene>
<dbReference type="GO" id="GO:0009570">
    <property type="term" value="C:chloroplast stroma"/>
    <property type="evidence" value="ECO:0007669"/>
    <property type="project" value="UniProtKB-SubCell"/>
</dbReference>
<sequence>MKSLAAAGSPGGANAFPFRAQIPKSPRFLISPPRPPLFPTHHLGGERRGANSRRRLFASSSDGPITTPSSNPLVASAATGPSSSGLYSAKVFELTAENVNLVLDDVRPYLIADGGNVDVVSVEDGIISLKLQGACGSCPSSTTTMKMGIERVLKEKFGEAIKDICQAVNNHLEMLRPAIRNFGGNVEVISVEGGDCHVRYVGPDSIGTGIKAAIKERFPDIVNIVFSD</sequence>
<dbReference type="Proteomes" id="UP000797356">
    <property type="component" value="Chromosome 16"/>
</dbReference>
<dbReference type="FunFam" id="3.30.300.130:FF:000003">
    <property type="entry name" value="NifU-like protein 3, chloroplastic"/>
    <property type="match status" value="1"/>
</dbReference>
<evidence type="ECO:0000313" key="8">
    <source>
        <dbReference type="Proteomes" id="UP000797356"/>
    </source>
</evidence>
<evidence type="ECO:0000256" key="4">
    <source>
        <dbReference type="SAM" id="MobiDB-lite"/>
    </source>
</evidence>
<dbReference type="EMBL" id="CM017887">
    <property type="protein sequence ID" value="KAG1371390.1"/>
    <property type="molecule type" value="Genomic_DNA"/>
</dbReference>
<proteinExistence type="inferred from homology"/>
<dbReference type="GO" id="GO:0051536">
    <property type="term" value="F:iron-sulfur cluster binding"/>
    <property type="evidence" value="ECO:0007669"/>
    <property type="project" value="InterPro"/>
</dbReference>
<dbReference type="PANTHER" id="PTHR11178:SF15">
    <property type="entry name" value="NIFU-LIKE PROTEIN 1, CHLOROPLASTIC"/>
    <property type="match status" value="1"/>
</dbReference>
<dbReference type="EMBL" id="CM017887">
    <property type="protein sequence ID" value="KAG1371389.1"/>
    <property type="molecule type" value="Genomic_DNA"/>
</dbReference>
<evidence type="ECO:0000313" key="7">
    <source>
        <dbReference type="EMBL" id="KAG1371390.1"/>
    </source>
</evidence>
<organism evidence="7 8">
    <name type="scientific">Cocos nucifera</name>
    <name type="common">Coconut palm</name>
    <dbReference type="NCBI Taxonomy" id="13894"/>
    <lineage>
        <taxon>Eukaryota</taxon>
        <taxon>Viridiplantae</taxon>
        <taxon>Streptophyta</taxon>
        <taxon>Embryophyta</taxon>
        <taxon>Tracheophyta</taxon>
        <taxon>Spermatophyta</taxon>
        <taxon>Magnoliopsida</taxon>
        <taxon>Liliopsida</taxon>
        <taxon>Arecaceae</taxon>
        <taxon>Arecoideae</taxon>
        <taxon>Cocoseae</taxon>
        <taxon>Attaleinae</taxon>
        <taxon>Cocos</taxon>
    </lineage>
</organism>
<reference evidence="7" key="2">
    <citation type="submission" date="2019-07" db="EMBL/GenBank/DDBJ databases">
        <authorList>
            <person name="Yang Y."/>
            <person name="Bocs S."/>
            <person name="Baudouin L."/>
        </authorList>
    </citation>
    <scope>NUCLEOTIDE SEQUENCE</scope>
    <source>
        <tissue evidence="7">Spear leaf of Hainan Tall coconut</tissue>
    </source>
</reference>
<dbReference type="GO" id="GO:0005198">
    <property type="term" value="F:structural molecule activity"/>
    <property type="evidence" value="ECO:0007669"/>
    <property type="project" value="UniProtKB-ARBA"/>
</dbReference>
<comment type="subcellular location">
    <subcellularLocation>
        <location evidence="1">Plastid</location>
        <location evidence="1">Chloroplast stroma</location>
    </subcellularLocation>
</comment>
<dbReference type="SUPFAM" id="SSF117916">
    <property type="entry name" value="Fe-S cluster assembly (FSCA) domain-like"/>
    <property type="match status" value="2"/>
</dbReference>
<evidence type="ECO:0000256" key="1">
    <source>
        <dbReference type="ARBA" id="ARBA00004470"/>
    </source>
</evidence>
<dbReference type="PANTHER" id="PTHR11178">
    <property type="entry name" value="IRON-SULFUR CLUSTER SCAFFOLD PROTEIN NFU-RELATED"/>
    <property type="match status" value="1"/>
</dbReference>
<protein>
    <submittedName>
        <fullName evidence="7">NifU-like protein 1, chloroplastic</fullName>
    </submittedName>
</protein>
<dbReference type="OrthoDB" id="565552at2759"/>
<dbReference type="AlphaFoldDB" id="A0A8K0NDL1"/>